<protein>
    <submittedName>
        <fullName evidence="1">Uncharacterized protein</fullName>
    </submittedName>
</protein>
<organism evidence="1 2">
    <name type="scientific">Candidatus Argoarchaeum ethanivorans</name>
    <dbReference type="NCBI Taxonomy" id="2608793"/>
    <lineage>
        <taxon>Archaea</taxon>
        <taxon>Methanobacteriati</taxon>
        <taxon>Methanobacteriota</taxon>
        <taxon>Stenosarchaea group</taxon>
        <taxon>Methanomicrobia</taxon>
        <taxon>Methanosarcinales</taxon>
        <taxon>Methanosarcinales incertae sedis</taxon>
        <taxon>GOM Arc I cluster</taxon>
        <taxon>Candidatus Argoarchaeum</taxon>
    </lineage>
</organism>
<name>A0A8B3S0P1_9EURY</name>
<reference evidence="2" key="1">
    <citation type="submission" date="2019-01" db="EMBL/GenBank/DDBJ databases">
        <title>Anaerobic oxidation of ethane by archaea from a marine hydrocarbon seep.</title>
        <authorList>
            <person name="Musat F."/>
        </authorList>
    </citation>
    <scope>NUCLEOTIDE SEQUENCE [LARGE SCALE GENOMIC DNA]</scope>
</reference>
<dbReference type="Proteomes" id="UP000291831">
    <property type="component" value="Unassembled WGS sequence"/>
</dbReference>
<proteinExistence type="predicted"/>
<sequence length="102" mass="12109">MKTATLIIFHLHRKDKKIEMSNACKLYRELYGYNNYSFYGKYRSRIDGLIDKINGIRIVRSVVIVRNEDAKSVMDLLLKYQAEIITKKVILDQNDIRQLRID</sequence>
<evidence type="ECO:0000313" key="1">
    <source>
        <dbReference type="EMBL" id="RZB29237.1"/>
    </source>
</evidence>
<comment type="caution">
    <text evidence="1">The sequence shown here is derived from an EMBL/GenBank/DDBJ whole genome shotgun (WGS) entry which is preliminary data.</text>
</comment>
<dbReference type="EMBL" id="RPGO01000030">
    <property type="protein sequence ID" value="RZB29237.1"/>
    <property type="molecule type" value="Genomic_DNA"/>
</dbReference>
<gene>
    <name evidence="1" type="ORF">AEth_01379</name>
</gene>
<evidence type="ECO:0000313" key="2">
    <source>
        <dbReference type="Proteomes" id="UP000291831"/>
    </source>
</evidence>
<dbReference type="AlphaFoldDB" id="A0A8B3S0P1"/>
<accession>A0A8B3S0P1</accession>